<dbReference type="AlphaFoldDB" id="A0AB73T345"/>
<keyword evidence="4" id="KW-1185">Reference proteome</keyword>
<comment type="caution">
    <text evidence="3">The sequence shown here is derived from an EMBL/GenBank/DDBJ whole genome shotgun (WGS) entry which is preliminary data.</text>
</comment>
<dbReference type="GO" id="GO:0016052">
    <property type="term" value="P:carbohydrate catabolic process"/>
    <property type="evidence" value="ECO:0007669"/>
    <property type="project" value="InterPro"/>
</dbReference>
<evidence type="ECO:0000313" key="4">
    <source>
        <dbReference type="Proteomes" id="UP000245412"/>
    </source>
</evidence>
<dbReference type="GO" id="GO:0004553">
    <property type="term" value="F:hydrolase activity, hydrolyzing O-glycosyl compounds"/>
    <property type="evidence" value="ECO:0007669"/>
    <property type="project" value="InterPro"/>
</dbReference>
<protein>
    <submittedName>
        <fullName evidence="3">Carbohydrate binding protein with CBM9 domain</fullName>
    </submittedName>
</protein>
<dbReference type="RefSeq" id="WP_257497703.1">
    <property type="nucleotide sequence ID" value="NZ_JANKBI010000007.1"/>
</dbReference>
<dbReference type="GO" id="GO:0030246">
    <property type="term" value="F:carbohydrate binding"/>
    <property type="evidence" value="ECO:0007669"/>
    <property type="project" value="InterPro"/>
</dbReference>
<dbReference type="Proteomes" id="UP000245412">
    <property type="component" value="Unassembled WGS sequence"/>
</dbReference>
<dbReference type="CDD" id="cd00241">
    <property type="entry name" value="DOMON_like"/>
    <property type="match status" value="1"/>
</dbReference>
<dbReference type="InterPro" id="IPR010502">
    <property type="entry name" value="Carb-bd_dom_fam9"/>
</dbReference>
<organism evidence="3 4">
    <name type="scientific">Murimonas intestini</name>
    <dbReference type="NCBI Taxonomy" id="1337051"/>
    <lineage>
        <taxon>Bacteria</taxon>
        <taxon>Bacillati</taxon>
        <taxon>Bacillota</taxon>
        <taxon>Clostridia</taxon>
        <taxon>Lachnospirales</taxon>
        <taxon>Lachnospiraceae</taxon>
        <taxon>Murimonas</taxon>
    </lineage>
</organism>
<evidence type="ECO:0000259" key="2">
    <source>
        <dbReference type="Pfam" id="PF06452"/>
    </source>
</evidence>
<dbReference type="SUPFAM" id="SSF49344">
    <property type="entry name" value="CBD9-like"/>
    <property type="match status" value="1"/>
</dbReference>
<proteinExistence type="predicted"/>
<dbReference type="EMBL" id="QGGY01000007">
    <property type="protein sequence ID" value="PWJ75109.1"/>
    <property type="molecule type" value="Genomic_DNA"/>
</dbReference>
<feature type="signal peptide" evidence="1">
    <location>
        <begin position="1"/>
        <end position="23"/>
    </location>
</feature>
<sequence>MKKSISLLMALTLALGAGSTSLAYSDKNLEAPKASDVVIDGDLSEWDTSKFLRIDSENQIIDQIEHWDGVEDCSMDIYAMWDEENLYIAATIYDKDPFVYREGFPLDELDAIILFLSTDPEADPERTEYSATDWRIVQSTDKYDFFNYVDRDMIADNQGYETQGEYGDELVFDDYEAVAVADKEIGGWILESKIPLHNLSNDKIAQLKPEAGMTVGFDFSILDVDLPCPGIHSLRMQSSADLTGKDRKPEMYDVDNNPSLWGSMTFTE</sequence>
<reference evidence="3 4" key="1">
    <citation type="submission" date="2018-05" db="EMBL/GenBank/DDBJ databases">
        <authorList>
            <person name="Goeker M."/>
            <person name="Huntemann M."/>
            <person name="Clum A."/>
            <person name="Pillay M."/>
            <person name="Palaniappan K."/>
            <person name="Varghese N."/>
            <person name="Mikhailova N."/>
            <person name="Stamatis D."/>
            <person name="Reddy T."/>
            <person name="Daum C."/>
            <person name="Shapiro N."/>
            <person name="Ivanova N."/>
            <person name="Kyrpides N."/>
            <person name="Woyke T."/>
        </authorList>
    </citation>
    <scope>NUCLEOTIDE SEQUENCE [LARGE SCALE GENOMIC DNA]</scope>
    <source>
        <strain evidence="3 4">DSM 26524</strain>
    </source>
</reference>
<feature type="chain" id="PRO_5044494753" evidence="1">
    <location>
        <begin position="24"/>
        <end position="268"/>
    </location>
</feature>
<evidence type="ECO:0000256" key="1">
    <source>
        <dbReference type="SAM" id="SignalP"/>
    </source>
</evidence>
<evidence type="ECO:0000313" key="3">
    <source>
        <dbReference type="EMBL" id="PWJ75109.1"/>
    </source>
</evidence>
<gene>
    <name evidence="3" type="ORF">C7383_107116</name>
</gene>
<keyword evidence="1" id="KW-0732">Signal</keyword>
<dbReference type="Pfam" id="PF06452">
    <property type="entry name" value="CBM9_1"/>
    <property type="match status" value="1"/>
</dbReference>
<dbReference type="Gene3D" id="2.60.40.1190">
    <property type="match status" value="1"/>
</dbReference>
<accession>A0AB73T345</accession>
<name>A0AB73T345_9FIRM</name>
<feature type="domain" description="Carbohydrate-binding" evidence="2">
    <location>
        <begin position="65"/>
        <end position="266"/>
    </location>
</feature>